<name>A0AAE0MYR2_9PEZI</name>
<protein>
    <submittedName>
        <fullName evidence="2">Uncharacterized protein</fullName>
    </submittedName>
</protein>
<evidence type="ECO:0000313" key="2">
    <source>
        <dbReference type="EMBL" id="KAK3362001.1"/>
    </source>
</evidence>
<evidence type="ECO:0000313" key="3">
    <source>
        <dbReference type="Proteomes" id="UP001287356"/>
    </source>
</evidence>
<dbReference type="AlphaFoldDB" id="A0AAE0MYR2"/>
<keyword evidence="1" id="KW-0812">Transmembrane</keyword>
<reference evidence="2" key="2">
    <citation type="submission" date="2023-06" db="EMBL/GenBank/DDBJ databases">
        <authorList>
            <consortium name="Lawrence Berkeley National Laboratory"/>
            <person name="Haridas S."/>
            <person name="Hensen N."/>
            <person name="Bonometti L."/>
            <person name="Westerberg I."/>
            <person name="Brannstrom I.O."/>
            <person name="Guillou S."/>
            <person name="Cros-Aarteil S."/>
            <person name="Calhoun S."/>
            <person name="Kuo A."/>
            <person name="Mondo S."/>
            <person name="Pangilinan J."/>
            <person name="Riley R."/>
            <person name="Labutti K."/>
            <person name="Andreopoulos B."/>
            <person name="Lipzen A."/>
            <person name="Chen C."/>
            <person name="Yanf M."/>
            <person name="Daum C."/>
            <person name="Ng V."/>
            <person name="Clum A."/>
            <person name="Steindorff A."/>
            <person name="Ohm R."/>
            <person name="Martin F."/>
            <person name="Silar P."/>
            <person name="Natvig D."/>
            <person name="Lalanne C."/>
            <person name="Gautier V."/>
            <person name="Ament-Velasquez S.L."/>
            <person name="Kruys A."/>
            <person name="Hutchinson M.I."/>
            <person name="Powell A.J."/>
            <person name="Barry K."/>
            <person name="Miller A.N."/>
            <person name="Grigoriev I.V."/>
            <person name="Debuchy R."/>
            <person name="Gladieux P."/>
            <person name="Thoren M.H."/>
            <person name="Johannesson H."/>
        </authorList>
    </citation>
    <scope>NUCLEOTIDE SEQUENCE</scope>
    <source>
        <strain evidence="2">CBS 958.72</strain>
    </source>
</reference>
<dbReference type="Proteomes" id="UP001287356">
    <property type="component" value="Unassembled WGS sequence"/>
</dbReference>
<dbReference type="EMBL" id="JAULSN010000010">
    <property type="protein sequence ID" value="KAK3362001.1"/>
    <property type="molecule type" value="Genomic_DNA"/>
</dbReference>
<accession>A0AAE0MYR2</accession>
<proteinExistence type="predicted"/>
<reference evidence="2" key="1">
    <citation type="journal article" date="2023" name="Mol. Phylogenet. Evol.">
        <title>Genome-scale phylogeny and comparative genomics of the fungal order Sordariales.</title>
        <authorList>
            <person name="Hensen N."/>
            <person name="Bonometti L."/>
            <person name="Westerberg I."/>
            <person name="Brannstrom I.O."/>
            <person name="Guillou S."/>
            <person name="Cros-Aarteil S."/>
            <person name="Calhoun S."/>
            <person name="Haridas S."/>
            <person name="Kuo A."/>
            <person name="Mondo S."/>
            <person name="Pangilinan J."/>
            <person name="Riley R."/>
            <person name="LaButti K."/>
            <person name="Andreopoulos B."/>
            <person name="Lipzen A."/>
            <person name="Chen C."/>
            <person name="Yan M."/>
            <person name="Daum C."/>
            <person name="Ng V."/>
            <person name="Clum A."/>
            <person name="Steindorff A."/>
            <person name="Ohm R.A."/>
            <person name="Martin F."/>
            <person name="Silar P."/>
            <person name="Natvig D.O."/>
            <person name="Lalanne C."/>
            <person name="Gautier V."/>
            <person name="Ament-Velasquez S.L."/>
            <person name="Kruys A."/>
            <person name="Hutchinson M.I."/>
            <person name="Powell A.J."/>
            <person name="Barry K."/>
            <person name="Miller A.N."/>
            <person name="Grigoriev I.V."/>
            <person name="Debuchy R."/>
            <person name="Gladieux P."/>
            <person name="Hiltunen Thoren M."/>
            <person name="Johannesson H."/>
        </authorList>
    </citation>
    <scope>NUCLEOTIDE SEQUENCE</scope>
    <source>
        <strain evidence="2">CBS 958.72</strain>
    </source>
</reference>
<keyword evidence="1" id="KW-1133">Transmembrane helix</keyword>
<sequence>MPKSTRLWSLELLGIYIILFTSQQAILLLAATGTCSRRSAPALPFETATRIQFLAPGVQGIEHWRFAPRLLCPALQPPSSSPIRPILARGPRCIA</sequence>
<keyword evidence="3" id="KW-1185">Reference proteome</keyword>
<feature type="transmembrane region" description="Helical" evidence="1">
    <location>
        <begin position="12"/>
        <end position="31"/>
    </location>
</feature>
<comment type="caution">
    <text evidence="2">The sequence shown here is derived from an EMBL/GenBank/DDBJ whole genome shotgun (WGS) entry which is preliminary data.</text>
</comment>
<keyword evidence="1" id="KW-0472">Membrane</keyword>
<organism evidence="2 3">
    <name type="scientific">Lasiosphaeria ovina</name>
    <dbReference type="NCBI Taxonomy" id="92902"/>
    <lineage>
        <taxon>Eukaryota</taxon>
        <taxon>Fungi</taxon>
        <taxon>Dikarya</taxon>
        <taxon>Ascomycota</taxon>
        <taxon>Pezizomycotina</taxon>
        <taxon>Sordariomycetes</taxon>
        <taxon>Sordariomycetidae</taxon>
        <taxon>Sordariales</taxon>
        <taxon>Lasiosphaeriaceae</taxon>
        <taxon>Lasiosphaeria</taxon>
    </lineage>
</organism>
<gene>
    <name evidence="2" type="ORF">B0T24DRAFT_640591</name>
</gene>
<evidence type="ECO:0000256" key="1">
    <source>
        <dbReference type="SAM" id="Phobius"/>
    </source>
</evidence>